<gene>
    <name evidence="8" type="ORF">PVAP13_7NG099000</name>
</gene>
<dbReference type="Proteomes" id="UP000823388">
    <property type="component" value="Chromosome 7N"/>
</dbReference>
<sequence>MADLVIGAMSTIIPKLYQLLEEEYNLDTSMKERISSLKLELELAQAALVKVAEVPWDQLDKQVQIWARLVREASYDLEDTLDPFLVRVKGPDSTEEKQSFQKYLKKMSNFFKKSKARRKIRGEVKDIITHLQEVTECCRRYEVDDIVARPATVSTVDPRIHAMYTQVNKLVGIDESSSELKSKFQLDDMRDTKIKTVSIVGIGGLGKTTLAKAVYDNLRGDFNCSAFVSVGRKPDLQKVLQMILVALDQ</sequence>
<evidence type="ECO:0000256" key="1">
    <source>
        <dbReference type="ARBA" id="ARBA00008894"/>
    </source>
</evidence>
<dbReference type="PANTHER" id="PTHR19338:SF67">
    <property type="entry name" value="AAA+ ATPASE DOMAIN-CONTAINING PROTEIN"/>
    <property type="match status" value="1"/>
</dbReference>
<dbReference type="InterPro" id="IPR041118">
    <property type="entry name" value="Rx_N"/>
</dbReference>
<dbReference type="InterPro" id="IPR002182">
    <property type="entry name" value="NB-ARC"/>
</dbReference>
<keyword evidence="9" id="KW-1185">Reference proteome</keyword>
<accession>A0A8T0Q359</accession>
<dbReference type="GO" id="GO:0043531">
    <property type="term" value="F:ADP binding"/>
    <property type="evidence" value="ECO:0007669"/>
    <property type="project" value="InterPro"/>
</dbReference>
<evidence type="ECO:0000256" key="3">
    <source>
        <dbReference type="ARBA" id="ARBA00022737"/>
    </source>
</evidence>
<reference evidence="8" key="1">
    <citation type="submission" date="2020-05" db="EMBL/GenBank/DDBJ databases">
        <title>WGS assembly of Panicum virgatum.</title>
        <authorList>
            <person name="Lovell J.T."/>
            <person name="Jenkins J."/>
            <person name="Shu S."/>
            <person name="Juenger T.E."/>
            <person name="Schmutz J."/>
        </authorList>
    </citation>
    <scope>NUCLEOTIDE SEQUENCE</scope>
    <source>
        <strain evidence="8">AP13</strain>
    </source>
</reference>
<dbReference type="InterPro" id="IPR027417">
    <property type="entry name" value="P-loop_NTPase"/>
</dbReference>
<evidence type="ECO:0000313" key="8">
    <source>
        <dbReference type="EMBL" id="KAG2565516.1"/>
    </source>
</evidence>
<dbReference type="AlphaFoldDB" id="A0A8T0Q359"/>
<proteinExistence type="inferred from homology"/>
<feature type="domain" description="Disease resistance N-terminal" evidence="7">
    <location>
        <begin position="8"/>
        <end position="100"/>
    </location>
</feature>
<organism evidence="8 9">
    <name type="scientific">Panicum virgatum</name>
    <name type="common">Blackwell switchgrass</name>
    <dbReference type="NCBI Taxonomy" id="38727"/>
    <lineage>
        <taxon>Eukaryota</taxon>
        <taxon>Viridiplantae</taxon>
        <taxon>Streptophyta</taxon>
        <taxon>Embryophyta</taxon>
        <taxon>Tracheophyta</taxon>
        <taxon>Spermatophyta</taxon>
        <taxon>Magnoliopsida</taxon>
        <taxon>Liliopsida</taxon>
        <taxon>Poales</taxon>
        <taxon>Poaceae</taxon>
        <taxon>PACMAD clade</taxon>
        <taxon>Panicoideae</taxon>
        <taxon>Panicodae</taxon>
        <taxon>Paniceae</taxon>
        <taxon>Panicinae</taxon>
        <taxon>Panicum</taxon>
        <taxon>Panicum sect. Hiantes</taxon>
    </lineage>
</organism>
<keyword evidence="2" id="KW-0433">Leucine-rich repeat</keyword>
<dbReference type="InterPro" id="IPR038005">
    <property type="entry name" value="RX-like_CC"/>
</dbReference>
<evidence type="ECO:0000313" key="9">
    <source>
        <dbReference type="Proteomes" id="UP000823388"/>
    </source>
</evidence>
<dbReference type="Pfam" id="PF18052">
    <property type="entry name" value="Rx_N"/>
    <property type="match status" value="1"/>
</dbReference>
<protein>
    <submittedName>
        <fullName evidence="8">Uncharacterized protein</fullName>
    </submittedName>
</protein>
<dbReference type="Pfam" id="PF00931">
    <property type="entry name" value="NB-ARC"/>
    <property type="match status" value="1"/>
</dbReference>
<evidence type="ECO:0000259" key="6">
    <source>
        <dbReference type="Pfam" id="PF00931"/>
    </source>
</evidence>
<comment type="caution">
    <text evidence="8">The sequence shown here is derived from an EMBL/GenBank/DDBJ whole genome shotgun (WGS) entry which is preliminary data.</text>
</comment>
<feature type="domain" description="NB-ARC" evidence="6">
    <location>
        <begin position="190"/>
        <end position="247"/>
    </location>
</feature>
<keyword evidence="5" id="KW-0611">Plant defense</keyword>
<keyword evidence="4" id="KW-0547">Nucleotide-binding</keyword>
<dbReference type="SUPFAM" id="SSF52540">
    <property type="entry name" value="P-loop containing nucleoside triphosphate hydrolases"/>
    <property type="match status" value="1"/>
</dbReference>
<evidence type="ECO:0000259" key="7">
    <source>
        <dbReference type="Pfam" id="PF18052"/>
    </source>
</evidence>
<dbReference type="Gene3D" id="3.40.50.300">
    <property type="entry name" value="P-loop containing nucleotide triphosphate hydrolases"/>
    <property type="match status" value="1"/>
</dbReference>
<dbReference type="OrthoDB" id="690251at2759"/>
<dbReference type="CDD" id="cd14798">
    <property type="entry name" value="RX-CC_like"/>
    <property type="match status" value="1"/>
</dbReference>
<evidence type="ECO:0000256" key="4">
    <source>
        <dbReference type="ARBA" id="ARBA00022741"/>
    </source>
</evidence>
<comment type="similarity">
    <text evidence="1">Belongs to the disease resistance NB-LRR family.</text>
</comment>
<name>A0A8T0Q359_PANVG</name>
<dbReference type="GO" id="GO:0006952">
    <property type="term" value="P:defense response"/>
    <property type="evidence" value="ECO:0007669"/>
    <property type="project" value="UniProtKB-KW"/>
</dbReference>
<evidence type="ECO:0000256" key="2">
    <source>
        <dbReference type="ARBA" id="ARBA00022614"/>
    </source>
</evidence>
<keyword evidence="3" id="KW-0677">Repeat</keyword>
<dbReference type="EMBL" id="CM029050">
    <property type="protein sequence ID" value="KAG2565516.1"/>
    <property type="molecule type" value="Genomic_DNA"/>
</dbReference>
<dbReference type="Gene3D" id="1.20.5.4130">
    <property type="match status" value="1"/>
</dbReference>
<dbReference type="PANTHER" id="PTHR19338">
    <property type="entry name" value="TRANSLOCASE OF INNER MITOCHONDRIAL MEMBRANE 13 HOMOLOG"/>
    <property type="match status" value="1"/>
</dbReference>
<evidence type="ECO:0000256" key="5">
    <source>
        <dbReference type="ARBA" id="ARBA00022821"/>
    </source>
</evidence>